<comment type="caution">
    <text evidence="10">The sequence shown here is derived from an EMBL/GenBank/DDBJ whole genome shotgun (WGS) entry which is preliminary data.</text>
</comment>
<dbReference type="GO" id="GO:0005829">
    <property type="term" value="C:cytosol"/>
    <property type="evidence" value="ECO:0007669"/>
    <property type="project" value="TreeGrafter"/>
</dbReference>
<dbReference type="InterPro" id="IPR010979">
    <property type="entry name" value="Ribosomal_uS13-like_H2TH"/>
</dbReference>
<dbReference type="FunFam" id="1.10.8.50:FF:000001">
    <property type="entry name" value="30S ribosomal protein S13"/>
    <property type="match status" value="1"/>
</dbReference>
<evidence type="ECO:0000256" key="8">
    <source>
        <dbReference type="RuleBase" id="RU003830"/>
    </source>
</evidence>
<evidence type="ECO:0000256" key="3">
    <source>
        <dbReference type="ARBA" id="ARBA00022884"/>
    </source>
</evidence>
<sequence length="128" mass="14503">MMRLLGINIPDNKKVKIALTHVYGVGRFSAVNILTLAGVDPEKKTKDLTSEETNKIKQAIEKNNKIEGELRQVIKGNIVRLKEIKCYRGSRHERKLPVRGQRTKTNSRTVRGNVRKTVGSGKRKVDLK</sequence>
<keyword evidence="7" id="KW-0820">tRNA-binding</keyword>
<evidence type="ECO:0000256" key="4">
    <source>
        <dbReference type="ARBA" id="ARBA00022980"/>
    </source>
</evidence>
<dbReference type="GO" id="GO:0015935">
    <property type="term" value="C:small ribosomal subunit"/>
    <property type="evidence" value="ECO:0007669"/>
    <property type="project" value="TreeGrafter"/>
</dbReference>
<evidence type="ECO:0000256" key="2">
    <source>
        <dbReference type="ARBA" id="ARBA00022730"/>
    </source>
</evidence>
<dbReference type="GO" id="GO:0003735">
    <property type="term" value="F:structural constituent of ribosome"/>
    <property type="evidence" value="ECO:0007669"/>
    <property type="project" value="InterPro"/>
</dbReference>
<evidence type="ECO:0000313" key="10">
    <source>
        <dbReference type="EMBL" id="PIV31980.1"/>
    </source>
</evidence>
<organism evidence="10 11">
    <name type="scientific">Candidatus Wolfebacteria bacterium CG02_land_8_20_14_3_00_37_12</name>
    <dbReference type="NCBI Taxonomy" id="1975066"/>
    <lineage>
        <taxon>Bacteria</taxon>
        <taxon>Candidatus Wolfeibacteriota</taxon>
    </lineage>
</organism>
<dbReference type="InterPro" id="IPR001892">
    <property type="entry name" value="Ribosomal_uS13"/>
</dbReference>
<dbReference type="Gene3D" id="4.10.910.10">
    <property type="entry name" value="30s ribosomal protein s13, domain 2"/>
    <property type="match status" value="1"/>
</dbReference>
<dbReference type="GO" id="GO:0006412">
    <property type="term" value="P:translation"/>
    <property type="evidence" value="ECO:0007669"/>
    <property type="project" value="UniProtKB-UniRule"/>
</dbReference>
<dbReference type="AlphaFoldDB" id="A0A2M7CQL8"/>
<dbReference type="PROSITE" id="PS50159">
    <property type="entry name" value="RIBOSOMAL_S13_2"/>
    <property type="match status" value="1"/>
</dbReference>
<keyword evidence="4 7" id="KW-0689">Ribosomal protein</keyword>
<comment type="similarity">
    <text evidence="1 7 8">Belongs to the universal ribosomal protein uS13 family.</text>
</comment>
<gene>
    <name evidence="7" type="primary">rpsM</name>
    <name evidence="10" type="ORF">COS33_00395</name>
</gene>
<keyword evidence="5 7" id="KW-0687">Ribonucleoprotein</keyword>
<dbReference type="GO" id="GO:0019843">
    <property type="term" value="F:rRNA binding"/>
    <property type="evidence" value="ECO:0007669"/>
    <property type="project" value="UniProtKB-UniRule"/>
</dbReference>
<dbReference type="NCBIfam" id="TIGR03631">
    <property type="entry name" value="uS13_bact"/>
    <property type="match status" value="1"/>
</dbReference>
<dbReference type="InterPro" id="IPR027437">
    <property type="entry name" value="Rbsml_uS13_C"/>
</dbReference>
<evidence type="ECO:0000256" key="9">
    <source>
        <dbReference type="SAM" id="MobiDB-lite"/>
    </source>
</evidence>
<comment type="subunit">
    <text evidence="7">Part of the 30S ribosomal subunit. Forms a loose heterodimer with protein S19. Forms two bridges to the 50S subunit in the 70S ribosome.</text>
</comment>
<accession>A0A2M7CQL8</accession>
<evidence type="ECO:0000256" key="1">
    <source>
        <dbReference type="ARBA" id="ARBA00008080"/>
    </source>
</evidence>
<dbReference type="PROSITE" id="PS00646">
    <property type="entry name" value="RIBOSOMAL_S13_1"/>
    <property type="match status" value="1"/>
</dbReference>
<evidence type="ECO:0000313" key="11">
    <source>
        <dbReference type="Proteomes" id="UP000230595"/>
    </source>
</evidence>
<dbReference type="SUPFAM" id="SSF46946">
    <property type="entry name" value="S13-like H2TH domain"/>
    <property type="match status" value="1"/>
</dbReference>
<keyword evidence="2 7" id="KW-0699">rRNA-binding</keyword>
<dbReference type="HAMAP" id="MF_01315">
    <property type="entry name" value="Ribosomal_uS13"/>
    <property type="match status" value="1"/>
</dbReference>
<dbReference type="Pfam" id="PF00416">
    <property type="entry name" value="Ribosomal_S13"/>
    <property type="match status" value="1"/>
</dbReference>
<evidence type="ECO:0000256" key="6">
    <source>
        <dbReference type="ARBA" id="ARBA00035166"/>
    </source>
</evidence>
<dbReference type="PANTHER" id="PTHR10871:SF1">
    <property type="entry name" value="SMALL RIBOSOMAL SUBUNIT PROTEIN US13M"/>
    <property type="match status" value="1"/>
</dbReference>
<dbReference type="InterPro" id="IPR019980">
    <property type="entry name" value="Ribosomal_uS13_bac-type"/>
</dbReference>
<dbReference type="EMBL" id="PEUH01000006">
    <property type="protein sequence ID" value="PIV31980.1"/>
    <property type="molecule type" value="Genomic_DNA"/>
</dbReference>
<dbReference type="PANTHER" id="PTHR10871">
    <property type="entry name" value="30S RIBOSOMAL PROTEIN S13/40S RIBOSOMAL PROTEIN S18"/>
    <property type="match status" value="1"/>
</dbReference>
<keyword evidence="3 7" id="KW-0694">RNA-binding</keyword>
<proteinExistence type="inferred from homology"/>
<dbReference type="InterPro" id="IPR018269">
    <property type="entry name" value="Ribosomal_uS13_CS"/>
</dbReference>
<protein>
    <recommendedName>
        <fullName evidence="6 7">Small ribosomal subunit protein uS13</fullName>
    </recommendedName>
</protein>
<evidence type="ECO:0000256" key="5">
    <source>
        <dbReference type="ARBA" id="ARBA00023274"/>
    </source>
</evidence>
<dbReference type="PIRSF" id="PIRSF002134">
    <property type="entry name" value="Ribosomal_S13"/>
    <property type="match status" value="1"/>
</dbReference>
<evidence type="ECO:0000256" key="7">
    <source>
        <dbReference type="HAMAP-Rule" id="MF_01315"/>
    </source>
</evidence>
<comment type="function">
    <text evidence="7">Located at the top of the head of the 30S subunit, it contacts several helices of the 16S rRNA. In the 70S ribosome it contacts the 23S rRNA (bridge B1a) and protein L5 of the 50S subunit (bridge B1b), connecting the 2 subunits; these bridges are implicated in subunit movement. Contacts the tRNAs in the A and P-sites.</text>
</comment>
<reference evidence="11" key="1">
    <citation type="submission" date="2017-09" db="EMBL/GenBank/DDBJ databases">
        <title>Depth-based differentiation of microbial function through sediment-hosted aquifers and enrichment of novel symbionts in the deep terrestrial subsurface.</title>
        <authorList>
            <person name="Probst A.J."/>
            <person name="Ladd B."/>
            <person name="Jarett J.K."/>
            <person name="Geller-Mcgrath D.E."/>
            <person name="Sieber C.M.K."/>
            <person name="Emerson J.B."/>
            <person name="Anantharaman K."/>
            <person name="Thomas B.C."/>
            <person name="Malmstrom R."/>
            <person name="Stieglmeier M."/>
            <person name="Klingl A."/>
            <person name="Woyke T."/>
            <person name="Ryan C.M."/>
            <person name="Banfield J.F."/>
        </authorList>
    </citation>
    <scope>NUCLEOTIDE SEQUENCE [LARGE SCALE GENOMIC DNA]</scope>
</reference>
<feature type="region of interest" description="Disordered" evidence="9">
    <location>
        <begin position="92"/>
        <end position="128"/>
    </location>
</feature>
<dbReference type="Gene3D" id="1.10.8.50">
    <property type="match status" value="1"/>
</dbReference>
<dbReference type="GO" id="GO:0000049">
    <property type="term" value="F:tRNA binding"/>
    <property type="evidence" value="ECO:0007669"/>
    <property type="project" value="UniProtKB-UniRule"/>
</dbReference>
<dbReference type="Proteomes" id="UP000230595">
    <property type="component" value="Unassembled WGS sequence"/>
</dbReference>
<name>A0A2M7CQL8_9BACT</name>